<reference evidence="2 3" key="1">
    <citation type="journal article" date="2012" name="Proc. Natl. Acad. Sci. U.S.A.">
        <title>Antigenic diversity is generated by distinct evolutionary mechanisms in African trypanosome species.</title>
        <authorList>
            <person name="Jackson A.P."/>
            <person name="Berry A."/>
            <person name="Aslett M."/>
            <person name="Allison H.C."/>
            <person name="Burton P."/>
            <person name="Vavrova-Anderson J."/>
            <person name="Brown R."/>
            <person name="Browne H."/>
            <person name="Corton N."/>
            <person name="Hauser H."/>
            <person name="Gamble J."/>
            <person name="Gilderthorp R."/>
            <person name="Marcello L."/>
            <person name="McQuillan J."/>
            <person name="Otto T.D."/>
            <person name="Quail M.A."/>
            <person name="Sanders M.J."/>
            <person name="van Tonder A."/>
            <person name="Ginger M.L."/>
            <person name="Field M.C."/>
            <person name="Barry J.D."/>
            <person name="Hertz-Fowler C."/>
            <person name="Berriman M."/>
        </authorList>
    </citation>
    <scope>NUCLEOTIDE SEQUENCE</scope>
    <source>
        <strain evidence="2 3">Y486</strain>
    </source>
</reference>
<name>F9WR60_TRYVY</name>
<evidence type="ECO:0000313" key="3">
    <source>
        <dbReference type="Proteomes" id="UP000009027"/>
    </source>
</evidence>
<proteinExistence type="predicted"/>
<dbReference type="VEuPathDB" id="TriTrypDB:TvY486_0028040"/>
<dbReference type="InterPro" id="IPR036691">
    <property type="entry name" value="Endo/exonu/phosph_ase_sf"/>
</dbReference>
<evidence type="ECO:0000313" key="2">
    <source>
        <dbReference type="EMBL" id="CCD20044.1"/>
    </source>
</evidence>
<keyword evidence="3" id="KW-1185">Reference proteome</keyword>
<dbReference type="Proteomes" id="UP000009027">
    <property type="component" value="Unassembled WGS sequence"/>
</dbReference>
<feature type="region of interest" description="Disordered" evidence="1">
    <location>
        <begin position="419"/>
        <end position="446"/>
    </location>
</feature>
<dbReference type="Gene3D" id="3.60.10.10">
    <property type="entry name" value="Endonuclease/exonuclease/phosphatase"/>
    <property type="match status" value="1"/>
</dbReference>
<accession>F9WR60</accession>
<organism evidence="2 3">
    <name type="scientific">Trypanosoma vivax (strain Y486)</name>
    <dbReference type="NCBI Taxonomy" id="1055687"/>
    <lineage>
        <taxon>Eukaryota</taxon>
        <taxon>Discoba</taxon>
        <taxon>Euglenozoa</taxon>
        <taxon>Kinetoplastea</taxon>
        <taxon>Metakinetoplastina</taxon>
        <taxon>Trypanosomatida</taxon>
        <taxon>Trypanosomatidae</taxon>
        <taxon>Trypanosoma</taxon>
        <taxon>Duttonella</taxon>
    </lineage>
</organism>
<dbReference type="EMBL" id="CAEX01004723">
    <property type="protein sequence ID" value="CCD20044.1"/>
    <property type="molecule type" value="Genomic_DNA"/>
</dbReference>
<evidence type="ECO:0008006" key="4">
    <source>
        <dbReference type="Google" id="ProtNLM"/>
    </source>
</evidence>
<feature type="region of interest" description="Disordered" evidence="1">
    <location>
        <begin position="382"/>
        <end position="402"/>
    </location>
</feature>
<sequence length="446" mass="48726">MRGAQWNSGSLSQAKRVAPESKRHEDMVLFCLLQETQLVSAECAALKINECQHVGQARTPHGRGVSILVIEGVGVEVGVLENKVPERATVTLGFSANVSLTVASARFPRKADVSSESLDTLLGASGPLVVGEGVSSHRVLWDPLRPRDDKGECIVDWCVQNGLSIANAGSAARRQTGTAALLSLGIAFCRDCEVSDWKSTLSPHSDHHWFTLDAFVGTSLSVIAPPKHPRAPRARNKVRRQGFRKLSDDPIFRGMKRSATGVGALNEAVARGTRMAAKRTFPKGNGVVPPFWPPKLCEMAQECRNKRKRDVLIRWRRKVLADTALGRWKENVPKLSTTDSASWSPVKPICAPRPLASPAPVVDGEPPTKRQQAQALANVHMARPTQAPRAPEMKMPSTRRSTFRPITEAELEVALRELSSGTTAGDDEVHREGLKQLGRASRRRML</sequence>
<protein>
    <recommendedName>
        <fullName evidence="4">Endonuclease/exonuclease/phosphatase domain-containing protein</fullName>
    </recommendedName>
</protein>
<evidence type="ECO:0000256" key="1">
    <source>
        <dbReference type="SAM" id="MobiDB-lite"/>
    </source>
</evidence>
<gene>
    <name evidence="2" type="ORF">TvY486_0028040</name>
</gene>
<dbReference type="AlphaFoldDB" id="F9WR60"/>